<dbReference type="Gene3D" id="2.170.120.30">
    <property type="match status" value="1"/>
</dbReference>
<keyword evidence="1" id="KW-0732">Signal</keyword>
<evidence type="ECO:0000313" key="2">
    <source>
        <dbReference type="EMBL" id="NAY90714.1"/>
    </source>
</evidence>
<dbReference type="Proteomes" id="UP000667650">
    <property type="component" value="Unassembled WGS sequence"/>
</dbReference>
<dbReference type="EMBL" id="JAAABI010000001">
    <property type="protein sequence ID" value="NAY90714.1"/>
    <property type="molecule type" value="Genomic_DNA"/>
</dbReference>
<dbReference type="AlphaFoldDB" id="A0A964WWL4"/>
<feature type="signal peptide" evidence="1">
    <location>
        <begin position="1"/>
        <end position="21"/>
    </location>
</feature>
<comment type="caution">
    <text evidence="2">The sequence shown here is derived from an EMBL/GenBank/DDBJ whole genome shotgun (WGS) entry which is preliminary data.</text>
</comment>
<keyword evidence="3" id="KW-1185">Reference proteome</keyword>
<dbReference type="InterPro" id="IPR053154">
    <property type="entry name" value="c-di-AMP_regulator"/>
</dbReference>
<dbReference type="PANTHER" id="PTHR37804:SF1">
    <property type="entry name" value="CDAA REGULATORY PROTEIN CDAR"/>
    <property type="match status" value="1"/>
</dbReference>
<gene>
    <name evidence="2" type="ORF">GTQ34_02175</name>
</gene>
<organism evidence="2 3">
    <name type="scientific">Flagellimonas ochracea</name>
    <dbReference type="NCBI Taxonomy" id="2696472"/>
    <lineage>
        <taxon>Bacteria</taxon>
        <taxon>Pseudomonadati</taxon>
        <taxon>Bacteroidota</taxon>
        <taxon>Flavobacteriia</taxon>
        <taxon>Flavobacteriales</taxon>
        <taxon>Flavobacteriaceae</taxon>
        <taxon>Flagellimonas</taxon>
    </lineage>
</organism>
<sequence length="305" mass="34618">MKVFSLFLVCSFLAWFLSNLSEPYESRCDFTLNYRNLPDTMLLGKNAVSSMEAKIRTSGFRFLYYNFFTKRLDIDVSQATVENGAYVIEEEVLKKQVDGQLSQNISLLDLDRRQLVVDLYQVVSREIPIKPNLNIQFQQNFLLEGPLEVVPSHVTVKGPSAEIDTLVVIETSQMELTDVSTSFSTEATLIFPKGLDNTIFSEGRVKISGKVARFSEEVFTLPIKVVNSPEGYRVKTFPNTVSVLCKATLDRLKEVSKSDFEVVADYGQLDGSAENMLYLELKQLPKNVYDVRLLEKTVNFVLEQQ</sequence>
<name>A0A964WWL4_9FLAO</name>
<evidence type="ECO:0000256" key="1">
    <source>
        <dbReference type="SAM" id="SignalP"/>
    </source>
</evidence>
<evidence type="ECO:0008006" key="4">
    <source>
        <dbReference type="Google" id="ProtNLM"/>
    </source>
</evidence>
<protein>
    <recommendedName>
        <fullName evidence="4">YbbR-like domain-containing protein</fullName>
    </recommendedName>
</protein>
<proteinExistence type="predicted"/>
<feature type="chain" id="PRO_5037098012" description="YbbR-like domain-containing protein" evidence="1">
    <location>
        <begin position="22"/>
        <end position="305"/>
    </location>
</feature>
<evidence type="ECO:0000313" key="3">
    <source>
        <dbReference type="Proteomes" id="UP000667650"/>
    </source>
</evidence>
<dbReference type="RefSeq" id="WP_166522119.1">
    <property type="nucleotide sequence ID" value="NZ_JAAABI010000001.1"/>
</dbReference>
<accession>A0A964WWL4</accession>
<dbReference type="PANTHER" id="PTHR37804">
    <property type="entry name" value="CDAA REGULATORY PROTEIN CDAR"/>
    <property type="match status" value="1"/>
</dbReference>
<reference evidence="2" key="1">
    <citation type="submission" date="2020-01" db="EMBL/GenBank/DDBJ databases">
        <title>Muricauda ochracea sp. nov., isolated from a tidal flat of Garorim bay in Korea.</title>
        <authorList>
            <person name="Kim D."/>
            <person name="Yoo Y."/>
            <person name="Kim J.-J."/>
        </authorList>
    </citation>
    <scope>NUCLEOTIDE SEQUENCE</scope>
    <source>
        <strain evidence="2">JGD-17</strain>
    </source>
</reference>
<dbReference type="Gene3D" id="2.170.120.40">
    <property type="entry name" value="YbbR-like domain"/>
    <property type="match status" value="1"/>
</dbReference>